<name>A0A0V0HJ17_SOLCH</name>
<protein>
    <submittedName>
        <fullName evidence="1">Putative ovule protein</fullName>
    </submittedName>
</protein>
<proteinExistence type="predicted"/>
<accession>A0A0V0HJ17</accession>
<organism evidence="1">
    <name type="scientific">Solanum chacoense</name>
    <name type="common">Chaco potato</name>
    <dbReference type="NCBI Taxonomy" id="4108"/>
    <lineage>
        <taxon>Eukaryota</taxon>
        <taxon>Viridiplantae</taxon>
        <taxon>Streptophyta</taxon>
        <taxon>Embryophyta</taxon>
        <taxon>Tracheophyta</taxon>
        <taxon>Spermatophyta</taxon>
        <taxon>Magnoliopsida</taxon>
        <taxon>eudicotyledons</taxon>
        <taxon>Gunneridae</taxon>
        <taxon>Pentapetalae</taxon>
        <taxon>asterids</taxon>
        <taxon>lamiids</taxon>
        <taxon>Solanales</taxon>
        <taxon>Solanaceae</taxon>
        <taxon>Solanoideae</taxon>
        <taxon>Solaneae</taxon>
        <taxon>Solanum</taxon>
    </lineage>
</organism>
<sequence>MKMNLCKSFKNPYIIYLDRAILLSSHFWHNVYNSSTFLVLFTSNNKNLSFDNTREREIHVIVGYVKWRKENPEPAVEFVFQCKMKFRGPNRKRNQQKAYLAVIQTAQSK</sequence>
<evidence type="ECO:0000313" key="1">
    <source>
        <dbReference type="EMBL" id="JAP20103.1"/>
    </source>
</evidence>
<reference evidence="1" key="1">
    <citation type="submission" date="2015-12" db="EMBL/GenBank/DDBJ databases">
        <title>Gene expression during late stages of embryo sac development: a critical building block for successful pollen-pistil interactions.</title>
        <authorList>
            <person name="Liu Y."/>
            <person name="Joly V."/>
            <person name="Sabar M."/>
            <person name="Matton D.P."/>
        </authorList>
    </citation>
    <scope>NUCLEOTIDE SEQUENCE</scope>
</reference>
<dbReference type="AlphaFoldDB" id="A0A0V0HJ17"/>
<dbReference type="EMBL" id="GEDG01019243">
    <property type="protein sequence ID" value="JAP20103.1"/>
    <property type="molecule type" value="Transcribed_RNA"/>
</dbReference>
<feature type="non-terminal residue" evidence="1">
    <location>
        <position position="109"/>
    </location>
</feature>